<evidence type="ECO:0000256" key="4">
    <source>
        <dbReference type="ARBA" id="ARBA00022833"/>
    </source>
</evidence>
<dbReference type="GO" id="GO:0000978">
    <property type="term" value="F:RNA polymerase II cis-regulatory region sequence-specific DNA binding"/>
    <property type="evidence" value="ECO:0007669"/>
    <property type="project" value="TreeGrafter"/>
</dbReference>
<feature type="region of interest" description="Disordered" evidence="8">
    <location>
        <begin position="546"/>
        <end position="591"/>
    </location>
</feature>
<evidence type="ECO:0000256" key="8">
    <source>
        <dbReference type="SAM" id="MobiDB-lite"/>
    </source>
</evidence>
<evidence type="ECO:0000256" key="3">
    <source>
        <dbReference type="ARBA" id="ARBA00022771"/>
    </source>
</evidence>
<feature type="domain" description="C2H2-type" evidence="9">
    <location>
        <begin position="223"/>
        <end position="252"/>
    </location>
</feature>
<sequence>MSGQQISCYDQPSCSDKMPPIRVSSNPHTCTWKDCGKFFGRKQDLKRHYAIHTGEASYFCDWDGCGKRYYAKDVLERHRVSHTGERPHPCPDCDLALSDPSALIRHRKRFHGYIAAPRRAKQARPNNSPEKSLAVAEVPSPASENTESEGHEPGPANRKDIGRSRSLTNQLAAEVNEVAGHELLLPSKTRPSMSPQPQADSNLHTSQYNSDKMHPIPVSSNPHACTWKDCGKVFRRKEDLKRHYAIHTGEASYFCDWDGCGRSYYAKDVLERHRVSHTGERPHPCPDCDSALSDPSALIRHRKRFHGYIAAQRREVDKVAGHELLPSKTRPPIPQPPADSNLHTSQYNSDKMHPISVSSNPHTCTWKDCGKVFGRKQDLKRHYASHTGEASSYCDWDGCGKRLCRKDALERHYRLAHTGQRPHTCPDCDSVFNHASSLLRHRKRSHGYIAAPRRKARQARPNNSPAESLAIADVPSPASDNTESEGHEPDPANRKVIGRSLAQTRSQLPATDDDIESRLASSTEDELAAVFALLKFPQSVVIMEPRPSNSLGPKTKGRLLPSMDSELGSKSFGSRIVERYSPASDATDDSG</sequence>
<name>A8NJ62_COPC7</name>
<feature type="domain" description="C2H2-type" evidence="9">
    <location>
        <begin position="362"/>
        <end position="391"/>
    </location>
</feature>
<dbReference type="VEuPathDB" id="FungiDB:CC1G_09111"/>
<dbReference type="RefSeq" id="XP_001834154.2">
    <property type="nucleotide sequence ID" value="XM_001834102.2"/>
</dbReference>
<dbReference type="PROSITE" id="PS00028">
    <property type="entry name" value="ZINC_FINGER_C2H2_1"/>
    <property type="match status" value="9"/>
</dbReference>
<dbReference type="SUPFAM" id="SSF57667">
    <property type="entry name" value="beta-beta-alpha zinc fingers"/>
    <property type="match status" value="6"/>
</dbReference>
<dbReference type="eggNOG" id="KOG1721">
    <property type="taxonomic scope" value="Eukaryota"/>
</dbReference>
<keyword evidence="6" id="KW-0804">Transcription</keyword>
<evidence type="ECO:0000256" key="7">
    <source>
        <dbReference type="PROSITE-ProRule" id="PRU00042"/>
    </source>
</evidence>
<accession>A8NJ62</accession>
<dbReference type="SMART" id="SM00355">
    <property type="entry name" value="ZnF_C2H2"/>
    <property type="match status" value="9"/>
</dbReference>
<reference evidence="10 11" key="1">
    <citation type="journal article" date="2010" name="Proc. Natl. Acad. Sci. U.S.A.">
        <title>Insights into evolution of multicellular fungi from the assembled chromosomes of the mushroom Coprinopsis cinerea (Coprinus cinereus).</title>
        <authorList>
            <person name="Stajich J.E."/>
            <person name="Wilke S.K."/>
            <person name="Ahren D."/>
            <person name="Au C.H."/>
            <person name="Birren B.W."/>
            <person name="Borodovsky M."/>
            <person name="Burns C."/>
            <person name="Canback B."/>
            <person name="Casselton L.A."/>
            <person name="Cheng C.K."/>
            <person name="Deng J."/>
            <person name="Dietrich F.S."/>
            <person name="Fargo D.C."/>
            <person name="Farman M.L."/>
            <person name="Gathman A.C."/>
            <person name="Goldberg J."/>
            <person name="Guigo R."/>
            <person name="Hoegger P.J."/>
            <person name="Hooker J.B."/>
            <person name="Huggins A."/>
            <person name="James T.Y."/>
            <person name="Kamada T."/>
            <person name="Kilaru S."/>
            <person name="Kodira C."/>
            <person name="Kues U."/>
            <person name="Kupfer D."/>
            <person name="Kwan H.S."/>
            <person name="Lomsadze A."/>
            <person name="Li W."/>
            <person name="Lilly W.W."/>
            <person name="Ma L.J."/>
            <person name="Mackey A.J."/>
            <person name="Manning G."/>
            <person name="Martin F."/>
            <person name="Muraguchi H."/>
            <person name="Natvig D.O."/>
            <person name="Palmerini H."/>
            <person name="Ramesh M.A."/>
            <person name="Rehmeyer C.J."/>
            <person name="Roe B.A."/>
            <person name="Shenoy N."/>
            <person name="Stanke M."/>
            <person name="Ter-Hovhannisyan V."/>
            <person name="Tunlid A."/>
            <person name="Velagapudi R."/>
            <person name="Vision T.J."/>
            <person name="Zeng Q."/>
            <person name="Zolan M.E."/>
            <person name="Pukkila P.J."/>
        </authorList>
    </citation>
    <scope>NUCLEOTIDE SEQUENCE [LARGE SCALE GENOMIC DNA]</scope>
    <source>
        <strain evidence="11">Okayama-7 / 130 / ATCC MYA-4618 / FGSC 9003</strain>
    </source>
</reference>
<keyword evidence="2" id="KW-0677">Repeat</keyword>
<feature type="compositionally biased region" description="Polar residues" evidence="8">
    <location>
        <begin position="189"/>
        <end position="210"/>
    </location>
</feature>
<dbReference type="OMA" id="PFKCNED"/>
<evidence type="ECO:0000313" key="10">
    <source>
        <dbReference type="EMBL" id="EAU87650.2"/>
    </source>
</evidence>
<dbReference type="OrthoDB" id="654211at2759"/>
<feature type="domain" description="C2H2-type" evidence="9">
    <location>
        <begin position="28"/>
        <end position="57"/>
    </location>
</feature>
<organism evidence="10 11">
    <name type="scientific">Coprinopsis cinerea (strain Okayama-7 / 130 / ATCC MYA-4618 / FGSC 9003)</name>
    <name type="common">Inky cap fungus</name>
    <name type="synonym">Hormographiella aspergillata</name>
    <dbReference type="NCBI Taxonomy" id="240176"/>
    <lineage>
        <taxon>Eukaryota</taxon>
        <taxon>Fungi</taxon>
        <taxon>Dikarya</taxon>
        <taxon>Basidiomycota</taxon>
        <taxon>Agaricomycotina</taxon>
        <taxon>Agaricomycetes</taxon>
        <taxon>Agaricomycetidae</taxon>
        <taxon>Agaricales</taxon>
        <taxon>Agaricineae</taxon>
        <taxon>Psathyrellaceae</taxon>
        <taxon>Coprinopsis</taxon>
    </lineage>
</organism>
<dbReference type="GO" id="GO:0000981">
    <property type="term" value="F:DNA-binding transcription factor activity, RNA polymerase II-specific"/>
    <property type="evidence" value="ECO:0007669"/>
    <property type="project" value="TreeGrafter"/>
</dbReference>
<evidence type="ECO:0000259" key="9">
    <source>
        <dbReference type="PROSITE" id="PS50157"/>
    </source>
</evidence>
<feature type="domain" description="C2H2-type" evidence="9">
    <location>
        <begin position="423"/>
        <end position="446"/>
    </location>
</feature>
<dbReference type="PANTHER" id="PTHR23235:SF120">
    <property type="entry name" value="KRUPPEL-LIKE FACTOR 15"/>
    <property type="match status" value="1"/>
</dbReference>
<protein>
    <submittedName>
        <fullName evidence="10">Zinc finger protein 70</fullName>
    </submittedName>
</protein>
<feature type="region of interest" description="Disordered" evidence="8">
    <location>
        <begin position="114"/>
        <end position="162"/>
    </location>
</feature>
<feature type="compositionally biased region" description="Basic and acidic residues" evidence="8">
    <location>
        <begin position="148"/>
        <end position="162"/>
    </location>
</feature>
<dbReference type="InParanoid" id="A8NJ62"/>
<dbReference type="Proteomes" id="UP000001861">
    <property type="component" value="Unassembled WGS sequence"/>
</dbReference>
<dbReference type="InterPro" id="IPR036236">
    <property type="entry name" value="Znf_C2H2_sf"/>
</dbReference>
<feature type="compositionally biased region" description="Basic and acidic residues" evidence="8">
    <location>
        <begin position="484"/>
        <end position="493"/>
    </location>
</feature>
<dbReference type="GeneID" id="6010659"/>
<evidence type="ECO:0000256" key="5">
    <source>
        <dbReference type="ARBA" id="ARBA00023015"/>
    </source>
</evidence>
<keyword evidence="1" id="KW-0479">Metal-binding</keyword>
<dbReference type="PANTHER" id="PTHR23235">
    <property type="entry name" value="KRUEPPEL-LIKE TRANSCRIPTION FACTOR"/>
    <property type="match status" value="1"/>
</dbReference>
<keyword evidence="11" id="KW-1185">Reference proteome</keyword>
<evidence type="ECO:0000256" key="6">
    <source>
        <dbReference type="ARBA" id="ARBA00023163"/>
    </source>
</evidence>
<feature type="domain" description="C2H2-type" evidence="9">
    <location>
        <begin position="283"/>
        <end position="306"/>
    </location>
</feature>
<gene>
    <name evidence="10" type="ORF">CC1G_09111</name>
</gene>
<dbReference type="EMBL" id="AACS02000010">
    <property type="protein sequence ID" value="EAU87650.2"/>
    <property type="molecule type" value="Genomic_DNA"/>
</dbReference>
<dbReference type="Gene3D" id="3.30.160.60">
    <property type="entry name" value="Classic Zinc Finger"/>
    <property type="match status" value="9"/>
</dbReference>
<proteinExistence type="predicted"/>
<feature type="domain" description="C2H2-type" evidence="9">
    <location>
        <begin position="392"/>
        <end position="422"/>
    </location>
</feature>
<dbReference type="Pfam" id="PF00096">
    <property type="entry name" value="zf-C2H2"/>
    <property type="match status" value="7"/>
</dbReference>
<feature type="domain" description="C2H2-type" evidence="9">
    <location>
        <begin position="58"/>
        <end position="87"/>
    </location>
</feature>
<feature type="compositionally biased region" description="Basic residues" evidence="8">
    <location>
        <begin position="443"/>
        <end position="458"/>
    </location>
</feature>
<dbReference type="PROSITE" id="PS50157">
    <property type="entry name" value="ZINC_FINGER_C2H2_2"/>
    <property type="match status" value="8"/>
</dbReference>
<dbReference type="FunFam" id="3.30.160.60:FF:000032">
    <property type="entry name" value="Krueppel-like factor 4"/>
    <property type="match status" value="3"/>
</dbReference>
<evidence type="ECO:0000256" key="2">
    <source>
        <dbReference type="ARBA" id="ARBA00022737"/>
    </source>
</evidence>
<dbReference type="GO" id="GO:0008270">
    <property type="term" value="F:zinc ion binding"/>
    <property type="evidence" value="ECO:0007669"/>
    <property type="project" value="UniProtKB-KW"/>
</dbReference>
<feature type="region of interest" description="Disordered" evidence="8">
    <location>
        <begin position="443"/>
        <end position="494"/>
    </location>
</feature>
<keyword evidence="3 7" id="KW-0863">Zinc-finger</keyword>
<evidence type="ECO:0000256" key="1">
    <source>
        <dbReference type="ARBA" id="ARBA00022723"/>
    </source>
</evidence>
<dbReference type="AlphaFoldDB" id="A8NJ62"/>
<dbReference type="KEGG" id="cci:CC1G_09111"/>
<keyword evidence="5" id="KW-0805">Transcription regulation</keyword>
<dbReference type="InterPro" id="IPR013087">
    <property type="entry name" value="Znf_C2H2_type"/>
</dbReference>
<feature type="domain" description="C2H2-type" evidence="9">
    <location>
        <begin position="253"/>
        <end position="282"/>
    </location>
</feature>
<comment type="caution">
    <text evidence="10">The sequence shown here is derived from an EMBL/GenBank/DDBJ whole genome shotgun (WGS) entry which is preliminary data.</text>
</comment>
<evidence type="ECO:0000313" key="11">
    <source>
        <dbReference type="Proteomes" id="UP000001861"/>
    </source>
</evidence>
<dbReference type="HOGENOM" id="CLU_461511_0_0_1"/>
<feature type="region of interest" description="Disordered" evidence="8">
    <location>
        <begin position="187"/>
        <end position="220"/>
    </location>
</feature>
<keyword evidence="4" id="KW-0862">Zinc</keyword>